<dbReference type="AlphaFoldDB" id="A0A1U7LTI4"/>
<dbReference type="Proteomes" id="UP000186594">
    <property type="component" value="Unassembled WGS sequence"/>
</dbReference>
<dbReference type="EMBL" id="LXFE01000257">
    <property type="protein sequence ID" value="OLL25985.1"/>
    <property type="molecule type" value="Genomic_DNA"/>
</dbReference>
<evidence type="ECO:0008006" key="4">
    <source>
        <dbReference type="Google" id="ProtNLM"/>
    </source>
</evidence>
<dbReference type="InterPro" id="IPR029006">
    <property type="entry name" value="ADF-H/Gelsolin-like_dom_sf"/>
</dbReference>
<evidence type="ECO:0000313" key="2">
    <source>
        <dbReference type="EMBL" id="OLL25985.1"/>
    </source>
</evidence>
<dbReference type="STRING" id="1198029.A0A1U7LTI4"/>
<dbReference type="SUPFAM" id="SSF55753">
    <property type="entry name" value="Actin depolymerizing proteins"/>
    <property type="match status" value="1"/>
</dbReference>
<sequence>MSLIGLNLPEVDYAFDKASTEHKGITWLILSYLNRDAVHLAADGVGTLELQNNLLCHELAFAIVRMKRKTMIVTYESEDSTLVQKVRANVHLRAIKEKFDPQASATCQCITDLDEDFFLRLLATTAPALSDIAEEENRQSYTLSEMLGTGSKNVSTLSVTQVIVPAQSFPTPLSPEKARLMKALEKRRQNVNKALVGSPPERPPPAAPLPELPAQSLPRRPSIREASVSYTPIHPPTAASRKGSICSISSAASIRSDTSTTATRRKMSTGQLFALETAGKPLLSGWINVQLSTSPLWRRRWVRIDSRKQMILDSRDGHTRTYDIPRDVRTLRELALDEQELSHSVTLEMNDGTTLCCACADANELEELRQVILFCLSTPH</sequence>
<evidence type="ECO:0000313" key="3">
    <source>
        <dbReference type="Proteomes" id="UP000186594"/>
    </source>
</evidence>
<name>A0A1U7LTI4_NEOID</name>
<dbReference type="OrthoDB" id="74412at2759"/>
<organism evidence="2 3">
    <name type="scientific">Neolecta irregularis (strain DAH-3)</name>
    <dbReference type="NCBI Taxonomy" id="1198029"/>
    <lineage>
        <taxon>Eukaryota</taxon>
        <taxon>Fungi</taxon>
        <taxon>Dikarya</taxon>
        <taxon>Ascomycota</taxon>
        <taxon>Taphrinomycotina</taxon>
        <taxon>Neolectales</taxon>
        <taxon>Neolectaceae</taxon>
        <taxon>Neolecta</taxon>
    </lineage>
</organism>
<dbReference type="Gene3D" id="3.40.20.10">
    <property type="entry name" value="Severin"/>
    <property type="match status" value="1"/>
</dbReference>
<accession>A0A1U7LTI4</accession>
<feature type="region of interest" description="Disordered" evidence="1">
    <location>
        <begin position="194"/>
        <end position="219"/>
    </location>
</feature>
<comment type="caution">
    <text evidence="2">The sequence shown here is derived from an EMBL/GenBank/DDBJ whole genome shotgun (WGS) entry which is preliminary data.</text>
</comment>
<reference evidence="2 3" key="1">
    <citation type="submission" date="2016-04" db="EMBL/GenBank/DDBJ databases">
        <title>Evolutionary innovation and constraint leading to complex multicellularity in the Ascomycota.</title>
        <authorList>
            <person name="Cisse O."/>
            <person name="Nguyen A."/>
            <person name="Hewitt D.A."/>
            <person name="Jedd G."/>
            <person name="Stajich J.E."/>
        </authorList>
    </citation>
    <scope>NUCLEOTIDE SEQUENCE [LARGE SCALE GENOMIC DNA]</scope>
    <source>
        <strain evidence="2 3">DAH-3</strain>
    </source>
</reference>
<feature type="compositionally biased region" description="Pro residues" evidence="1">
    <location>
        <begin position="200"/>
        <end position="211"/>
    </location>
</feature>
<protein>
    <recommendedName>
        <fullName evidence="4">PH domain-containing protein</fullName>
    </recommendedName>
</protein>
<proteinExistence type="predicted"/>
<evidence type="ECO:0000256" key="1">
    <source>
        <dbReference type="SAM" id="MobiDB-lite"/>
    </source>
</evidence>
<gene>
    <name evidence="2" type="ORF">NEOLI_000158</name>
</gene>
<keyword evidence="3" id="KW-1185">Reference proteome</keyword>